<accession>A0A7W7GSX9</accession>
<reference evidence="3 4" key="1">
    <citation type="submission" date="2020-08" db="EMBL/GenBank/DDBJ databases">
        <title>Sequencing the genomes of 1000 actinobacteria strains.</title>
        <authorList>
            <person name="Klenk H.-P."/>
        </authorList>
    </citation>
    <scope>NUCLEOTIDE SEQUENCE [LARGE SCALE GENOMIC DNA]</scope>
    <source>
        <strain evidence="3 4">DSM 45809</strain>
    </source>
</reference>
<sequence>MFPSMPQDDPWDADASRDVARLTPGRPKAGMYGAVPDDEPEERPSSADPETEDEEEFEEIEVVPVRPKLSVAIGGFAALLGAALIAGTLTTGPDNRTAYAIILFGVQLLGLLAWTMALNPPARSATAAISGGTGLVACYLAATSEQPGLLPLLYVAVAGFLVALGGQLVRADDRHRVGDSWRTTLLIVLGVVAYAIPIVLTRQSLGSQAILVCCTGAGLALLVSRLTDAVLPKPRIAAQVPRGAAGIVLGAMVGTFATAWLGSQLIFPFTPAKGAVAGLIAAVAAILVDLAVNFGEAGRRLAGEAPTFWLARHMTGPLGGFALTFAAAYALVHLYLT</sequence>
<evidence type="ECO:0000313" key="3">
    <source>
        <dbReference type="EMBL" id="MBB4737706.1"/>
    </source>
</evidence>
<feature type="region of interest" description="Disordered" evidence="1">
    <location>
        <begin position="1"/>
        <end position="60"/>
    </location>
</feature>
<evidence type="ECO:0000256" key="2">
    <source>
        <dbReference type="SAM" id="Phobius"/>
    </source>
</evidence>
<feature type="compositionally biased region" description="Acidic residues" evidence="1">
    <location>
        <begin position="49"/>
        <end position="60"/>
    </location>
</feature>
<gene>
    <name evidence="3" type="ORF">BJY16_001165</name>
</gene>
<dbReference type="RefSeq" id="WP_239177218.1">
    <property type="nucleotide sequence ID" value="NZ_BAABFG010000005.1"/>
</dbReference>
<feature type="transmembrane region" description="Helical" evidence="2">
    <location>
        <begin position="97"/>
        <end position="118"/>
    </location>
</feature>
<proteinExistence type="predicted"/>
<feature type="transmembrane region" description="Helical" evidence="2">
    <location>
        <begin position="244"/>
        <end position="263"/>
    </location>
</feature>
<name>A0A7W7GSX9_9ACTN</name>
<dbReference type="Proteomes" id="UP000546162">
    <property type="component" value="Unassembled WGS sequence"/>
</dbReference>
<keyword evidence="2" id="KW-0472">Membrane</keyword>
<keyword evidence="2" id="KW-1133">Transmembrane helix</keyword>
<feature type="transmembrane region" description="Helical" evidence="2">
    <location>
        <begin position="205"/>
        <end position="223"/>
    </location>
</feature>
<feature type="transmembrane region" description="Helical" evidence="2">
    <location>
        <begin position="275"/>
        <end position="295"/>
    </location>
</feature>
<evidence type="ECO:0008006" key="5">
    <source>
        <dbReference type="Google" id="ProtNLM"/>
    </source>
</evidence>
<protein>
    <recommendedName>
        <fullName evidence="5">CDP-diglyceride synthetase</fullName>
    </recommendedName>
</protein>
<dbReference type="AlphaFoldDB" id="A0A7W7GSX9"/>
<feature type="transmembrane region" description="Helical" evidence="2">
    <location>
        <begin position="148"/>
        <end position="169"/>
    </location>
</feature>
<evidence type="ECO:0000313" key="4">
    <source>
        <dbReference type="Proteomes" id="UP000546162"/>
    </source>
</evidence>
<dbReference type="EMBL" id="JACHNB010000001">
    <property type="protein sequence ID" value="MBB4737706.1"/>
    <property type="molecule type" value="Genomic_DNA"/>
</dbReference>
<keyword evidence="4" id="KW-1185">Reference proteome</keyword>
<evidence type="ECO:0000256" key="1">
    <source>
        <dbReference type="SAM" id="MobiDB-lite"/>
    </source>
</evidence>
<keyword evidence="2" id="KW-0812">Transmembrane</keyword>
<comment type="caution">
    <text evidence="3">The sequence shown here is derived from an EMBL/GenBank/DDBJ whole genome shotgun (WGS) entry which is preliminary data.</text>
</comment>
<feature type="transmembrane region" description="Helical" evidence="2">
    <location>
        <begin position="316"/>
        <end position="336"/>
    </location>
</feature>
<organism evidence="3 4">
    <name type="scientific">Actinoplanes octamycinicus</name>
    <dbReference type="NCBI Taxonomy" id="135948"/>
    <lineage>
        <taxon>Bacteria</taxon>
        <taxon>Bacillati</taxon>
        <taxon>Actinomycetota</taxon>
        <taxon>Actinomycetes</taxon>
        <taxon>Micromonosporales</taxon>
        <taxon>Micromonosporaceae</taxon>
        <taxon>Actinoplanes</taxon>
    </lineage>
</organism>
<feature type="transmembrane region" description="Helical" evidence="2">
    <location>
        <begin position="181"/>
        <end position="199"/>
    </location>
</feature>
<feature type="transmembrane region" description="Helical" evidence="2">
    <location>
        <begin position="69"/>
        <end position="91"/>
    </location>
</feature>